<dbReference type="AlphaFoldDB" id="A0AAW9RLU9"/>
<evidence type="ECO:0000313" key="14">
    <source>
        <dbReference type="Proteomes" id="UP001359886"/>
    </source>
</evidence>
<evidence type="ECO:0000256" key="11">
    <source>
        <dbReference type="ARBA" id="ARBA00023136"/>
    </source>
</evidence>
<evidence type="ECO:0000256" key="1">
    <source>
        <dbReference type="ARBA" id="ARBA00002442"/>
    </source>
</evidence>
<reference evidence="13 14" key="1">
    <citation type="submission" date="2024-02" db="EMBL/GenBank/DDBJ databases">
        <title>A novel Wenzhouxiangellaceae bacterium, isolated from coastal sediments.</title>
        <authorList>
            <person name="Du Z.-J."/>
            <person name="Ye Y.-Q."/>
            <person name="Zhang X.-Y."/>
        </authorList>
    </citation>
    <scope>NUCLEOTIDE SEQUENCE [LARGE SCALE GENOMIC DNA]</scope>
    <source>
        <strain evidence="13 14">CH-27</strain>
    </source>
</reference>
<sequence>MNHQPFIWSAYAISAIVLIWTALAPVLRRRRTIDYLKQVNRTDPTHDTHA</sequence>
<keyword evidence="9 12" id="KW-0201">Cytochrome c-type biogenesis</keyword>
<organism evidence="13 14">
    <name type="scientific">Elongatibacter sediminis</name>
    <dbReference type="NCBI Taxonomy" id="3119006"/>
    <lineage>
        <taxon>Bacteria</taxon>
        <taxon>Pseudomonadati</taxon>
        <taxon>Pseudomonadota</taxon>
        <taxon>Gammaproteobacteria</taxon>
        <taxon>Chromatiales</taxon>
        <taxon>Wenzhouxiangellaceae</taxon>
        <taxon>Elongatibacter</taxon>
    </lineage>
</organism>
<keyword evidence="14" id="KW-1185">Reference proteome</keyword>
<evidence type="ECO:0000313" key="13">
    <source>
        <dbReference type="EMBL" id="MEJ8568536.1"/>
    </source>
</evidence>
<comment type="caution">
    <text evidence="13">The sequence shown here is derived from an EMBL/GenBank/DDBJ whole genome shotgun (WGS) entry which is preliminary data.</text>
</comment>
<protein>
    <recommendedName>
        <fullName evidence="4 12">Heme exporter protein D</fullName>
    </recommendedName>
</protein>
<dbReference type="Pfam" id="PF04995">
    <property type="entry name" value="CcmD"/>
    <property type="match status" value="1"/>
</dbReference>
<evidence type="ECO:0000256" key="2">
    <source>
        <dbReference type="ARBA" id="ARBA00004377"/>
    </source>
</evidence>
<dbReference type="NCBIfam" id="TIGR03141">
    <property type="entry name" value="cytochro_ccmD"/>
    <property type="match status" value="1"/>
</dbReference>
<evidence type="ECO:0000256" key="6">
    <source>
        <dbReference type="ARBA" id="ARBA00022475"/>
    </source>
</evidence>
<dbReference type="InterPro" id="IPR007078">
    <property type="entry name" value="Haem_export_protD_CcmD"/>
</dbReference>
<keyword evidence="11 12" id="KW-0472">Membrane</keyword>
<name>A0AAW9RLU9_9GAMM</name>
<gene>
    <name evidence="13" type="primary">ccmD</name>
    <name evidence="13" type="ORF">V3330_12965</name>
</gene>
<keyword evidence="5 12" id="KW-0813">Transport</keyword>
<evidence type="ECO:0000256" key="5">
    <source>
        <dbReference type="ARBA" id="ARBA00022448"/>
    </source>
</evidence>
<proteinExistence type="inferred from homology"/>
<dbReference type="Proteomes" id="UP001359886">
    <property type="component" value="Unassembled WGS sequence"/>
</dbReference>
<keyword evidence="6 12" id="KW-1003">Cell membrane</keyword>
<keyword evidence="8 12" id="KW-0812">Transmembrane</keyword>
<dbReference type="GO" id="GO:0015886">
    <property type="term" value="P:heme transport"/>
    <property type="evidence" value="ECO:0007669"/>
    <property type="project" value="InterPro"/>
</dbReference>
<comment type="subcellular location">
    <subcellularLocation>
        <location evidence="2 12">Cell inner membrane</location>
        <topology evidence="2 12">Single-pass membrane protein</topology>
    </subcellularLocation>
</comment>
<comment type="function">
    <text evidence="1 12">Required for the export of heme to the periplasm for the biogenesis of c-type cytochromes.</text>
</comment>
<evidence type="ECO:0000256" key="9">
    <source>
        <dbReference type="ARBA" id="ARBA00022748"/>
    </source>
</evidence>
<dbReference type="RefSeq" id="WP_354695858.1">
    <property type="nucleotide sequence ID" value="NZ_JAZHOG010000008.1"/>
</dbReference>
<evidence type="ECO:0000256" key="12">
    <source>
        <dbReference type="RuleBase" id="RU363101"/>
    </source>
</evidence>
<dbReference type="GO" id="GO:0017004">
    <property type="term" value="P:cytochrome complex assembly"/>
    <property type="evidence" value="ECO:0007669"/>
    <property type="project" value="UniProtKB-KW"/>
</dbReference>
<evidence type="ECO:0000256" key="3">
    <source>
        <dbReference type="ARBA" id="ARBA00008741"/>
    </source>
</evidence>
<evidence type="ECO:0000256" key="7">
    <source>
        <dbReference type="ARBA" id="ARBA00022519"/>
    </source>
</evidence>
<keyword evidence="10 12" id="KW-1133">Transmembrane helix</keyword>
<comment type="similarity">
    <text evidence="3 12">Belongs to the CcmD/CycX/HelD family.</text>
</comment>
<dbReference type="GO" id="GO:0005886">
    <property type="term" value="C:plasma membrane"/>
    <property type="evidence" value="ECO:0007669"/>
    <property type="project" value="UniProtKB-SubCell"/>
</dbReference>
<keyword evidence="7 12" id="KW-0997">Cell inner membrane</keyword>
<evidence type="ECO:0000256" key="4">
    <source>
        <dbReference type="ARBA" id="ARBA00016461"/>
    </source>
</evidence>
<evidence type="ECO:0000256" key="8">
    <source>
        <dbReference type="ARBA" id="ARBA00022692"/>
    </source>
</evidence>
<dbReference type="EMBL" id="JAZHOG010000008">
    <property type="protein sequence ID" value="MEJ8568536.1"/>
    <property type="molecule type" value="Genomic_DNA"/>
</dbReference>
<feature type="transmembrane region" description="Helical" evidence="12">
    <location>
        <begin position="6"/>
        <end position="27"/>
    </location>
</feature>
<accession>A0AAW9RLU9</accession>
<evidence type="ECO:0000256" key="10">
    <source>
        <dbReference type="ARBA" id="ARBA00022989"/>
    </source>
</evidence>